<dbReference type="EMBL" id="JARJCM010000111">
    <property type="protein sequence ID" value="KAJ7028482.1"/>
    <property type="molecule type" value="Genomic_DNA"/>
</dbReference>
<organism evidence="1 2">
    <name type="scientific">Mycena alexandri</name>
    <dbReference type="NCBI Taxonomy" id="1745969"/>
    <lineage>
        <taxon>Eukaryota</taxon>
        <taxon>Fungi</taxon>
        <taxon>Dikarya</taxon>
        <taxon>Basidiomycota</taxon>
        <taxon>Agaricomycotina</taxon>
        <taxon>Agaricomycetes</taxon>
        <taxon>Agaricomycetidae</taxon>
        <taxon>Agaricales</taxon>
        <taxon>Marasmiineae</taxon>
        <taxon>Mycenaceae</taxon>
        <taxon>Mycena</taxon>
    </lineage>
</organism>
<evidence type="ECO:0000313" key="2">
    <source>
        <dbReference type="Proteomes" id="UP001218188"/>
    </source>
</evidence>
<dbReference type="AlphaFoldDB" id="A0AAD6SMP9"/>
<dbReference type="Proteomes" id="UP001218188">
    <property type="component" value="Unassembled WGS sequence"/>
</dbReference>
<reference evidence="1" key="1">
    <citation type="submission" date="2023-03" db="EMBL/GenBank/DDBJ databases">
        <title>Massive genome expansion in bonnet fungi (Mycena s.s.) driven by repeated elements and novel gene families across ecological guilds.</title>
        <authorList>
            <consortium name="Lawrence Berkeley National Laboratory"/>
            <person name="Harder C.B."/>
            <person name="Miyauchi S."/>
            <person name="Viragh M."/>
            <person name="Kuo A."/>
            <person name="Thoen E."/>
            <person name="Andreopoulos B."/>
            <person name="Lu D."/>
            <person name="Skrede I."/>
            <person name="Drula E."/>
            <person name="Henrissat B."/>
            <person name="Morin E."/>
            <person name="Kohler A."/>
            <person name="Barry K."/>
            <person name="LaButti K."/>
            <person name="Morin E."/>
            <person name="Salamov A."/>
            <person name="Lipzen A."/>
            <person name="Mereny Z."/>
            <person name="Hegedus B."/>
            <person name="Baldrian P."/>
            <person name="Stursova M."/>
            <person name="Weitz H."/>
            <person name="Taylor A."/>
            <person name="Grigoriev I.V."/>
            <person name="Nagy L.G."/>
            <person name="Martin F."/>
            <person name="Kauserud H."/>
        </authorList>
    </citation>
    <scope>NUCLEOTIDE SEQUENCE</scope>
    <source>
        <strain evidence="1">CBHHK200</strain>
    </source>
</reference>
<accession>A0AAD6SMP9</accession>
<name>A0AAD6SMP9_9AGAR</name>
<comment type="caution">
    <text evidence="1">The sequence shown here is derived from an EMBL/GenBank/DDBJ whole genome shotgun (WGS) entry which is preliminary data.</text>
</comment>
<evidence type="ECO:0000313" key="1">
    <source>
        <dbReference type="EMBL" id="KAJ7028482.1"/>
    </source>
</evidence>
<protein>
    <submittedName>
        <fullName evidence="1">Uncharacterized protein</fullName>
    </submittedName>
</protein>
<sequence length="121" mass="14151">MFESLPPQFFLLFPPGGRKSHRVIGRMHYTRSTRESYRRVQFELKRPPGGSKFRCRLIEQKADANFSCSISPSFITGFPAMPIELLTARRVDEESFNTQPLEYNFPEWRTHLTGARREAQI</sequence>
<keyword evidence="2" id="KW-1185">Reference proteome</keyword>
<proteinExistence type="predicted"/>
<gene>
    <name evidence="1" type="ORF">C8F04DRAFT_1188475</name>
</gene>